<dbReference type="InterPro" id="IPR051686">
    <property type="entry name" value="Lipoprotein_DolP"/>
</dbReference>
<dbReference type="PROSITE" id="PS50914">
    <property type="entry name" value="BON"/>
    <property type="match status" value="3"/>
</dbReference>
<dbReference type="OrthoDB" id="870892at2"/>
<dbReference type="PANTHER" id="PTHR34606:SF15">
    <property type="entry name" value="BON DOMAIN-CONTAINING PROTEIN"/>
    <property type="match status" value="1"/>
</dbReference>
<dbReference type="EMBL" id="RCZC01000002">
    <property type="protein sequence ID" value="TPG54029.1"/>
    <property type="molecule type" value="Genomic_DNA"/>
</dbReference>
<dbReference type="InterPro" id="IPR007055">
    <property type="entry name" value="BON_dom"/>
</dbReference>
<dbReference type="AlphaFoldDB" id="A0A502FX61"/>
<dbReference type="Pfam" id="PF04972">
    <property type="entry name" value="BON"/>
    <property type="match status" value="3"/>
</dbReference>
<dbReference type="PANTHER" id="PTHR34606">
    <property type="entry name" value="BON DOMAIN-CONTAINING PROTEIN"/>
    <property type="match status" value="1"/>
</dbReference>
<accession>A0A502FX61</accession>
<dbReference type="RefSeq" id="WP_140848762.1">
    <property type="nucleotide sequence ID" value="NZ_RCZC01000002.1"/>
</dbReference>
<dbReference type="Gene3D" id="3.30.1340.30">
    <property type="match status" value="3"/>
</dbReference>
<proteinExistence type="predicted"/>
<gene>
    <name evidence="2" type="ORF">EAH76_04800</name>
</gene>
<reference evidence="2 3" key="1">
    <citation type="journal article" date="2019" name="Environ. Microbiol.">
        <title>Species interactions and distinct microbial communities in high Arctic permafrost affected cryosols are associated with the CH4 and CO2 gas fluxes.</title>
        <authorList>
            <person name="Altshuler I."/>
            <person name="Hamel J."/>
            <person name="Turney S."/>
            <person name="Magnuson E."/>
            <person name="Levesque R."/>
            <person name="Greer C."/>
            <person name="Whyte L.G."/>
        </authorList>
    </citation>
    <scope>NUCLEOTIDE SEQUENCE [LARGE SCALE GENOMIC DNA]</scope>
    <source>
        <strain evidence="2 3">E6.1</strain>
    </source>
</reference>
<feature type="domain" description="BON" evidence="1">
    <location>
        <begin position="3"/>
        <end position="71"/>
    </location>
</feature>
<evidence type="ECO:0000313" key="3">
    <source>
        <dbReference type="Proteomes" id="UP000319931"/>
    </source>
</evidence>
<sequence length="216" mass="22762">MSSDHHLQAAVLAELAWDPRVNAAHIGVAAREGVVSLSGHVASGGEKQAAESIAGRVRGCKGVADELTVQLASSAVRDDEAIATAILDRFDWDASVPSGAILPAVANGWVTLTGEVDWHFQKEAVERDVRQLTGVSGITNSVTIKPRVDVIGVSDDIRAALHRSWFFDTDTITVTAEGGKVTLTGTVPSLHDRRAAERAAWSAPGTVDVIDKIAIV</sequence>
<comment type="caution">
    <text evidence="2">The sequence shown here is derived from an EMBL/GenBank/DDBJ whole genome shotgun (WGS) entry which is preliminary data.</text>
</comment>
<dbReference type="SMART" id="SM00749">
    <property type="entry name" value="BON"/>
    <property type="match status" value="3"/>
</dbReference>
<evidence type="ECO:0000313" key="2">
    <source>
        <dbReference type="EMBL" id="TPG54029.1"/>
    </source>
</evidence>
<keyword evidence="3" id="KW-1185">Reference proteome</keyword>
<organism evidence="2 3">
    <name type="scientific">Sphingomonas glacialis</name>
    <dbReference type="NCBI Taxonomy" id="658225"/>
    <lineage>
        <taxon>Bacteria</taxon>
        <taxon>Pseudomonadati</taxon>
        <taxon>Pseudomonadota</taxon>
        <taxon>Alphaproteobacteria</taxon>
        <taxon>Sphingomonadales</taxon>
        <taxon>Sphingomonadaceae</taxon>
        <taxon>Sphingomonas</taxon>
    </lineage>
</organism>
<feature type="domain" description="BON" evidence="1">
    <location>
        <begin position="78"/>
        <end position="146"/>
    </location>
</feature>
<name>A0A502FX61_9SPHN</name>
<protein>
    <submittedName>
        <fullName evidence="2">BON domain-containing protein</fullName>
    </submittedName>
</protein>
<evidence type="ECO:0000259" key="1">
    <source>
        <dbReference type="PROSITE" id="PS50914"/>
    </source>
</evidence>
<dbReference type="Proteomes" id="UP000319931">
    <property type="component" value="Unassembled WGS sequence"/>
</dbReference>
<feature type="domain" description="BON" evidence="1">
    <location>
        <begin position="149"/>
        <end position="216"/>
    </location>
</feature>
<dbReference type="InterPro" id="IPR014004">
    <property type="entry name" value="Transpt-assoc_nodulatn_dom_bac"/>
</dbReference>